<dbReference type="GO" id="GO:0016746">
    <property type="term" value="F:acyltransferase activity"/>
    <property type="evidence" value="ECO:0007669"/>
    <property type="project" value="UniProtKB-KW"/>
</dbReference>
<accession>A0ABT7PRH5</accession>
<comment type="similarity">
    <text evidence="1">Belongs to the transferase hexapeptide repeat family.</text>
</comment>
<name>A0ABT7PRH5_9BACT</name>
<dbReference type="PROSITE" id="PS00101">
    <property type="entry name" value="HEXAPEP_TRANSFERASES"/>
    <property type="match status" value="1"/>
</dbReference>
<dbReference type="PANTHER" id="PTHR23416:SF23">
    <property type="entry name" value="ACETYLTRANSFERASE C18B11.09C-RELATED"/>
    <property type="match status" value="1"/>
</dbReference>
<sequence length="197" mass="21722">MPVTSTNENFDDDVVSLSQRCKAYRFDGLLWLCNVVVANFPSARVRHWFYRRAMKIDLAPGAHLLSGTWIDGRGNLSIGANSIINQRCRLDNRGTLSIGANVSISPEVHLITAEHDIRDRDGFAGYTEPITIDDWVFIGSRAIVLPGVTIGAHAVVAAGAVVTKDVQPNAIVAGVPAKKIGERPDVHYQLNYRRHFF</sequence>
<keyword evidence="6" id="KW-1185">Reference proteome</keyword>
<dbReference type="EMBL" id="JASZZN010000028">
    <property type="protein sequence ID" value="MDM4018941.1"/>
    <property type="molecule type" value="Genomic_DNA"/>
</dbReference>
<evidence type="ECO:0000256" key="1">
    <source>
        <dbReference type="ARBA" id="ARBA00007274"/>
    </source>
</evidence>
<dbReference type="InterPro" id="IPR018357">
    <property type="entry name" value="Hexapep_transf_CS"/>
</dbReference>
<dbReference type="EC" id="2.3.1.-" evidence="5"/>
<dbReference type="InterPro" id="IPR001451">
    <property type="entry name" value="Hexapep"/>
</dbReference>
<dbReference type="Gene3D" id="2.160.10.10">
    <property type="entry name" value="Hexapeptide repeat proteins"/>
    <property type="match status" value="1"/>
</dbReference>
<dbReference type="Proteomes" id="UP001239462">
    <property type="component" value="Unassembled WGS sequence"/>
</dbReference>
<reference evidence="5 6" key="1">
    <citation type="submission" date="2023-06" db="EMBL/GenBank/DDBJ databases">
        <title>Roseiconus lacunae JC819 isolated from Gulf of Mannar region, Tamil Nadu.</title>
        <authorList>
            <person name="Pk S."/>
            <person name="Ch S."/>
            <person name="Ch V.R."/>
        </authorList>
    </citation>
    <scope>NUCLEOTIDE SEQUENCE [LARGE SCALE GENOMIC DNA]</scope>
    <source>
        <strain evidence="5 6">JC819</strain>
    </source>
</reference>
<keyword evidence="3" id="KW-0677">Repeat</keyword>
<proteinExistence type="inferred from homology"/>
<keyword evidence="2 5" id="KW-0808">Transferase</keyword>
<evidence type="ECO:0000256" key="2">
    <source>
        <dbReference type="ARBA" id="ARBA00022679"/>
    </source>
</evidence>
<evidence type="ECO:0000313" key="5">
    <source>
        <dbReference type="EMBL" id="MDM4018941.1"/>
    </source>
</evidence>
<keyword evidence="4 5" id="KW-0012">Acyltransferase</keyword>
<dbReference type="InterPro" id="IPR051159">
    <property type="entry name" value="Hexapeptide_acetyltransf"/>
</dbReference>
<dbReference type="CDD" id="cd04647">
    <property type="entry name" value="LbH_MAT_like"/>
    <property type="match status" value="1"/>
</dbReference>
<dbReference type="InterPro" id="IPR011004">
    <property type="entry name" value="Trimer_LpxA-like_sf"/>
</dbReference>
<organism evidence="5 6">
    <name type="scientific">Roseiconus lacunae</name>
    <dbReference type="NCBI Taxonomy" id="2605694"/>
    <lineage>
        <taxon>Bacteria</taxon>
        <taxon>Pseudomonadati</taxon>
        <taxon>Planctomycetota</taxon>
        <taxon>Planctomycetia</taxon>
        <taxon>Pirellulales</taxon>
        <taxon>Pirellulaceae</taxon>
        <taxon>Roseiconus</taxon>
    </lineage>
</organism>
<dbReference type="Pfam" id="PF14602">
    <property type="entry name" value="Hexapep_2"/>
    <property type="match status" value="1"/>
</dbReference>
<gene>
    <name evidence="5" type="ORF">QTN89_26040</name>
</gene>
<evidence type="ECO:0000256" key="3">
    <source>
        <dbReference type="ARBA" id="ARBA00022737"/>
    </source>
</evidence>
<dbReference type="RefSeq" id="WP_149498103.1">
    <property type="nucleotide sequence ID" value="NZ_JASZZN010000028.1"/>
</dbReference>
<protein>
    <submittedName>
        <fullName evidence="5">Acyltransferase</fullName>
        <ecNumber evidence="5">2.3.1.-</ecNumber>
    </submittedName>
</protein>
<evidence type="ECO:0000256" key="4">
    <source>
        <dbReference type="ARBA" id="ARBA00023315"/>
    </source>
</evidence>
<dbReference type="PANTHER" id="PTHR23416">
    <property type="entry name" value="SIALIC ACID SYNTHASE-RELATED"/>
    <property type="match status" value="1"/>
</dbReference>
<dbReference type="SUPFAM" id="SSF51161">
    <property type="entry name" value="Trimeric LpxA-like enzymes"/>
    <property type="match status" value="1"/>
</dbReference>
<evidence type="ECO:0000313" key="6">
    <source>
        <dbReference type="Proteomes" id="UP001239462"/>
    </source>
</evidence>
<comment type="caution">
    <text evidence="5">The sequence shown here is derived from an EMBL/GenBank/DDBJ whole genome shotgun (WGS) entry which is preliminary data.</text>
</comment>